<reference evidence="10" key="2">
    <citation type="submission" date="2024-04" db="EMBL/GenBank/DDBJ databases">
        <authorList>
            <person name="Chen Y."/>
            <person name="Shah S."/>
            <person name="Dougan E. K."/>
            <person name="Thang M."/>
            <person name="Chan C."/>
        </authorList>
    </citation>
    <scope>NUCLEOTIDE SEQUENCE [LARGE SCALE GENOMIC DNA]</scope>
</reference>
<evidence type="ECO:0000256" key="1">
    <source>
        <dbReference type="ARBA" id="ARBA00022559"/>
    </source>
</evidence>
<dbReference type="EMBL" id="CAMXCT030000460">
    <property type="protein sequence ID" value="CAL4766449.1"/>
    <property type="molecule type" value="Genomic_DNA"/>
</dbReference>
<sequence>MSHPDGSSHRLTRSPDGTIGGDEVSKLVQALDTKNFWTQARLQSLVEGFGLAEGRMKLESFARILYDGPEAAVYEVVRADLKKAMISPEWDDGSYAPILIRLAWHSSGTYCPVMGGGSNGATMRHAKEANDPENKYLEHAMALLEPIKAKHPWISYADLWILASYVALETTSGPRIKFTGGRTDAPAEKAVDPGRLPEPEHGLAEGMEVDDEGRLKGWENLAAHVRTIFGRMGFNDREAVALLCGGHVYGRCHPQAGSGYAGAWVENPTMFSNEYAADMVGDKWIAVTHDTVMPDGGQVPQEVRPAPGRRQYIDLSKYEGGDSGDEAEAAPRTVEAYPPGRYKCLSQWVNCREGPDVSSQILGRFLENQELSIVEIKVATEIRGLTERGGWVSIVNSAGKTLWERQGDLTASSLLGRYRAVGSSASVFSEASCAQSVGRLQVGDEFEVDHVVLPGPGGGAIMGRLKGQNAYVLIHSSEGLQCEQVVEGYNEKPRRPLKGQSLQRTKSF</sequence>
<feature type="region of interest" description="Disordered" evidence="7">
    <location>
        <begin position="1"/>
        <end position="20"/>
    </location>
</feature>
<dbReference type="InterPro" id="IPR019794">
    <property type="entry name" value="Peroxidases_AS"/>
</dbReference>
<evidence type="ECO:0000313" key="11">
    <source>
        <dbReference type="EMBL" id="CAL4766449.1"/>
    </source>
</evidence>
<dbReference type="InterPro" id="IPR002207">
    <property type="entry name" value="Peroxidase_I"/>
</dbReference>
<keyword evidence="2" id="KW-0349">Heme</keyword>
<accession>A0A9P1BTT0</accession>
<gene>
    <name evidence="9" type="ORF">C1SCF055_LOCUS7112</name>
</gene>
<dbReference type="GO" id="GO:0046872">
    <property type="term" value="F:metal ion binding"/>
    <property type="evidence" value="ECO:0007669"/>
    <property type="project" value="UniProtKB-KW"/>
</dbReference>
<dbReference type="AlphaFoldDB" id="A0A9P1BTT0"/>
<dbReference type="PROSITE" id="PS50873">
    <property type="entry name" value="PEROXIDASE_4"/>
    <property type="match status" value="1"/>
</dbReference>
<dbReference type="InterPro" id="IPR044831">
    <property type="entry name" value="Ccp1-like"/>
</dbReference>
<dbReference type="Gene3D" id="1.10.520.10">
    <property type="match status" value="1"/>
</dbReference>
<evidence type="ECO:0000256" key="2">
    <source>
        <dbReference type="ARBA" id="ARBA00022617"/>
    </source>
</evidence>
<dbReference type="GO" id="GO:0020037">
    <property type="term" value="F:heme binding"/>
    <property type="evidence" value="ECO:0007669"/>
    <property type="project" value="InterPro"/>
</dbReference>
<organism evidence="9">
    <name type="scientific">Cladocopium goreaui</name>
    <dbReference type="NCBI Taxonomy" id="2562237"/>
    <lineage>
        <taxon>Eukaryota</taxon>
        <taxon>Sar</taxon>
        <taxon>Alveolata</taxon>
        <taxon>Dinophyceae</taxon>
        <taxon>Suessiales</taxon>
        <taxon>Symbiodiniaceae</taxon>
        <taxon>Cladocopium</taxon>
    </lineage>
</organism>
<evidence type="ECO:0000256" key="3">
    <source>
        <dbReference type="ARBA" id="ARBA00022723"/>
    </source>
</evidence>
<dbReference type="SUPFAM" id="SSF48113">
    <property type="entry name" value="Heme-dependent peroxidases"/>
    <property type="match status" value="1"/>
</dbReference>
<evidence type="ECO:0000313" key="10">
    <source>
        <dbReference type="EMBL" id="CAL1132512.1"/>
    </source>
</evidence>
<evidence type="ECO:0000313" key="12">
    <source>
        <dbReference type="Proteomes" id="UP001152797"/>
    </source>
</evidence>
<keyword evidence="1" id="KW-0575">Peroxidase</keyword>
<dbReference type="Pfam" id="PF00141">
    <property type="entry name" value="peroxidase"/>
    <property type="match status" value="1"/>
</dbReference>
<dbReference type="GO" id="GO:0000302">
    <property type="term" value="P:response to reactive oxygen species"/>
    <property type="evidence" value="ECO:0007669"/>
    <property type="project" value="TreeGrafter"/>
</dbReference>
<evidence type="ECO:0000256" key="6">
    <source>
        <dbReference type="RuleBase" id="RU004241"/>
    </source>
</evidence>
<dbReference type="OrthoDB" id="407695at2759"/>
<feature type="compositionally biased region" description="Basic and acidic residues" evidence="7">
    <location>
        <begin position="185"/>
        <end position="201"/>
    </location>
</feature>
<keyword evidence="5" id="KW-0408">Iron</keyword>
<comment type="caution">
    <text evidence="9">The sequence shown here is derived from an EMBL/GenBank/DDBJ whole genome shotgun (WGS) entry which is preliminary data.</text>
</comment>
<protein>
    <submittedName>
        <fullName evidence="11">NAD(P)H oxidase (H2O2-forming)</fullName>
    </submittedName>
</protein>
<dbReference type="PRINTS" id="PR00458">
    <property type="entry name" value="PEROXIDASE"/>
</dbReference>
<dbReference type="Proteomes" id="UP001152797">
    <property type="component" value="Unassembled WGS sequence"/>
</dbReference>
<dbReference type="GO" id="GO:0034599">
    <property type="term" value="P:cellular response to oxidative stress"/>
    <property type="evidence" value="ECO:0007669"/>
    <property type="project" value="InterPro"/>
</dbReference>
<comment type="similarity">
    <text evidence="6">Belongs to the peroxidase family.</text>
</comment>
<dbReference type="InterPro" id="IPR010255">
    <property type="entry name" value="Haem_peroxidase_sf"/>
</dbReference>
<keyword evidence="3" id="KW-0479">Metal-binding</keyword>
<evidence type="ECO:0000256" key="7">
    <source>
        <dbReference type="SAM" id="MobiDB-lite"/>
    </source>
</evidence>
<dbReference type="PRINTS" id="PR00459">
    <property type="entry name" value="ASPEROXIDASE"/>
</dbReference>
<evidence type="ECO:0000313" key="9">
    <source>
        <dbReference type="EMBL" id="CAI3979137.1"/>
    </source>
</evidence>
<dbReference type="GO" id="GO:0042744">
    <property type="term" value="P:hydrogen peroxide catabolic process"/>
    <property type="evidence" value="ECO:0007669"/>
    <property type="project" value="TreeGrafter"/>
</dbReference>
<dbReference type="EMBL" id="CAMXCT010000460">
    <property type="protein sequence ID" value="CAI3979137.1"/>
    <property type="molecule type" value="Genomic_DNA"/>
</dbReference>
<dbReference type="EMBL" id="CAMXCT020000460">
    <property type="protein sequence ID" value="CAL1132512.1"/>
    <property type="molecule type" value="Genomic_DNA"/>
</dbReference>
<dbReference type="PROSITE" id="PS00436">
    <property type="entry name" value="PEROXIDASE_2"/>
    <property type="match status" value="1"/>
</dbReference>
<reference evidence="9" key="1">
    <citation type="submission" date="2022-10" db="EMBL/GenBank/DDBJ databases">
        <authorList>
            <person name="Chen Y."/>
            <person name="Dougan E. K."/>
            <person name="Chan C."/>
            <person name="Rhodes N."/>
            <person name="Thang M."/>
        </authorList>
    </citation>
    <scope>NUCLEOTIDE SEQUENCE</scope>
</reference>
<feature type="domain" description="Plant heme peroxidase family profile" evidence="8">
    <location>
        <begin position="135"/>
        <end position="253"/>
    </location>
</feature>
<evidence type="ECO:0000256" key="4">
    <source>
        <dbReference type="ARBA" id="ARBA00023002"/>
    </source>
</evidence>
<proteinExistence type="inferred from homology"/>
<keyword evidence="12" id="KW-1185">Reference proteome</keyword>
<dbReference type="Gene3D" id="1.10.420.10">
    <property type="entry name" value="Peroxidase, domain 2"/>
    <property type="match status" value="1"/>
</dbReference>
<feature type="region of interest" description="Disordered" evidence="7">
    <location>
        <begin position="179"/>
        <end position="201"/>
    </location>
</feature>
<name>A0A9P1BTT0_9DINO</name>
<dbReference type="PANTHER" id="PTHR31356:SF36">
    <property type="entry name" value="L-ASCORBATE PEROXIDASE 3"/>
    <property type="match status" value="1"/>
</dbReference>
<dbReference type="PANTHER" id="PTHR31356">
    <property type="entry name" value="THYLAKOID LUMENAL 29 KDA PROTEIN, CHLOROPLASTIC-RELATED"/>
    <property type="match status" value="1"/>
</dbReference>
<dbReference type="GO" id="GO:0004601">
    <property type="term" value="F:peroxidase activity"/>
    <property type="evidence" value="ECO:0007669"/>
    <property type="project" value="UniProtKB-KW"/>
</dbReference>
<keyword evidence="4" id="KW-0560">Oxidoreductase</keyword>
<dbReference type="InterPro" id="IPR002016">
    <property type="entry name" value="Haem_peroxidase"/>
</dbReference>
<evidence type="ECO:0000256" key="5">
    <source>
        <dbReference type="ARBA" id="ARBA00023004"/>
    </source>
</evidence>
<evidence type="ECO:0000259" key="8">
    <source>
        <dbReference type="PROSITE" id="PS50873"/>
    </source>
</evidence>